<dbReference type="RefSeq" id="WP_163472161.1">
    <property type="nucleotide sequence ID" value="NZ_JAAGWZ010000001.1"/>
</dbReference>
<dbReference type="InterPro" id="IPR036291">
    <property type="entry name" value="NAD(P)-bd_dom_sf"/>
</dbReference>
<organism evidence="3 4">
    <name type="scientific">Galbitalea soli</name>
    <dbReference type="NCBI Taxonomy" id="1268042"/>
    <lineage>
        <taxon>Bacteria</taxon>
        <taxon>Bacillati</taxon>
        <taxon>Actinomycetota</taxon>
        <taxon>Actinomycetes</taxon>
        <taxon>Micrococcales</taxon>
        <taxon>Microbacteriaceae</taxon>
        <taxon>Galbitalea</taxon>
    </lineage>
</organism>
<comment type="caution">
    <text evidence="3">The sequence shown here is derived from an EMBL/GenBank/DDBJ whole genome shotgun (WGS) entry which is preliminary data.</text>
</comment>
<accession>A0A7C9TPB6</accession>
<dbReference type="InterPro" id="IPR051267">
    <property type="entry name" value="STEAP_metalloreductase"/>
</dbReference>
<evidence type="ECO:0000313" key="3">
    <source>
        <dbReference type="EMBL" id="NEM90518.1"/>
    </source>
</evidence>
<evidence type="ECO:0000259" key="2">
    <source>
        <dbReference type="Pfam" id="PF03807"/>
    </source>
</evidence>
<evidence type="ECO:0000313" key="4">
    <source>
        <dbReference type="Proteomes" id="UP000479756"/>
    </source>
</evidence>
<reference evidence="3 4" key="1">
    <citation type="journal article" date="2014" name="Int. J. Syst. Evol. Microbiol.">
        <title>Description of Galbitalea soli gen. nov., sp. nov., and Frondihabitans sucicola sp. nov.</title>
        <authorList>
            <person name="Kim S.J."/>
            <person name="Lim J.M."/>
            <person name="Ahn J.H."/>
            <person name="Weon H.Y."/>
            <person name="Hamada M."/>
            <person name="Suzuki K."/>
            <person name="Ahn T.Y."/>
            <person name="Kwon S.W."/>
        </authorList>
    </citation>
    <scope>NUCLEOTIDE SEQUENCE [LARGE SCALE GENOMIC DNA]</scope>
    <source>
        <strain evidence="3 4">NBRC 108727</strain>
    </source>
</reference>
<sequence>MSTISIFGAGNVARGIATRAVASGDSVQLLVRDAEKGAALAAELGGDVTVSPLDATVTGDLVFIALPYLAVAETLAPIAAQLAGKVVVDATNPVNATFTGLATAPGTSGAKEIAALLPGAAVVKAFNTVFAGNVIAGSKDGATLDLFVAADDADAKAAVTAFGEKAGFRVIDAGSLEFAGILEGIAWLHIQLQFTRGTQFASAITIVD</sequence>
<evidence type="ECO:0000256" key="1">
    <source>
        <dbReference type="ARBA" id="ARBA00023002"/>
    </source>
</evidence>
<proteinExistence type="predicted"/>
<dbReference type="SUPFAM" id="SSF51735">
    <property type="entry name" value="NAD(P)-binding Rossmann-fold domains"/>
    <property type="match status" value="1"/>
</dbReference>
<dbReference type="Proteomes" id="UP000479756">
    <property type="component" value="Unassembled WGS sequence"/>
</dbReference>
<keyword evidence="4" id="KW-1185">Reference proteome</keyword>
<name>A0A7C9TPB6_9MICO</name>
<dbReference type="EMBL" id="JAAGWZ010000001">
    <property type="protein sequence ID" value="NEM90518.1"/>
    <property type="molecule type" value="Genomic_DNA"/>
</dbReference>
<dbReference type="PANTHER" id="PTHR14239:SF10">
    <property type="entry name" value="REDUCTASE"/>
    <property type="match status" value="1"/>
</dbReference>
<keyword evidence="1" id="KW-0560">Oxidoreductase</keyword>
<dbReference type="GO" id="GO:0016491">
    <property type="term" value="F:oxidoreductase activity"/>
    <property type="evidence" value="ECO:0007669"/>
    <property type="project" value="UniProtKB-KW"/>
</dbReference>
<gene>
    <name evidence="3" type="ORF">G3T37_04020</name>
</gene>
<dbReference type="Gene3D" id="3.40.50.720">
    <property type="entry name" value="NAD(P)-binding Rossmann-like Domain"/>
    <property type="match status" value="1"/>
</dbReference>
<dbReference type="AlphaFoldDB" id="A0A7C9TPB6"/>
<feature type="domain" description="Pyrroline-5-carboxylate reductase catalytic N-terminal" evidence="2">
    <location>
        <begin position="3"/>
        <end position="93"/>
    </location>
</feature>
<protein>
    <submittedName>
        <fullName evidence="3">NAD(P)-binding domain-containing protein</fullName>
    </submittedName>
</protein>
<dbReference type="Pfam" id="PF03807">
    <property type="entry name" value="F420_oxidored"/>
    <property type="match status" value="1"/>
</dbReference>
<dbReference type="PANTHER" id="PTHR14239">
    <property type="entry name" value="DUDULIN-RELATED"/>
    <property type="match status" value="1"/>
</dbReference>
<dbReference type="InterPro" id="IPR028939">
    <property type="entry name" value="P5C_Rdtase_cat_N"/>
</dbReference>